<dbReference type="Proteomes" id="UP000641646">
    <property type="component" value="Unassembled WGS sequence"/>
</dbReference>
<keyword evidence="1" id="KW-0472">Membrane</keyword>
<dbReference type="AlphaFoldDB" id="A0A926ZE84"/>
<evidence type="ECO:0000313" key="2">
    <source>
        <dbReference type="EMBL" id="MBD2179798.1"/>
    </source>
</evidence>
<sequence length="335" mass="37954">MAFLGLGLWLLTGDNWWRYFLGFSFVESAVFTSPITSAYGFSFGIAILGINSISTGSPNNINTKYIQTRVLALLAATALIFTLFLLCINFEVKIFLSDFLLHASWRQAGSIKGIILFFKLMTEYYGPVLNVPSYILFLLIAIIVFQKRHFIPVYLKILFVGLTTGMVLNMFLYGLALWFNFFFVWLGIVCIVSKIGGAKQRLYAAIMVLIIYLSSQSLNIISLAGREYLPSAKYQQIREAFLAKPNRKYAIDEVAARFVFDYKLPKNSIDLTFMGPVNAPLLSAKDKPSDVTWIASTHRLAMQYPELNIKYPRVEFLGRSFNSLPKKPFELTVIP</sequence>
<feature type="transmembrane region" description="Helical" evidence="1">
    <location>
        <begin position="177"/>
        <end position="195"/>
    </location>
</feature>
<accession>A0A926ZE84</accession>
<feature type="transmembrane region" description="Helical" evidence="1">
    <location>
        <begin position="124"/>
        <end position="146"/>
    </location>
</feature>
<feature type="transmembrane region" description="Helical" evidence="1">
    <location>
        <begin position="153"/>
        <end position="171"/>
    </location>
</feature>
<evidence type="ECO:0000256" key="1">
    <source>
        <dbReference type="SAM" id="Phobius"/>
    </source>
</evidence>
<evidence type="ECO:0000313" key="3">
    <source>
        <dbReference type="Proteomes" id="UP000641646"/>
    </source>
</evidence>
<proteinExistence type="predicted"/>
<comment type="caution">
    <text evidence="2">The sequence shown here is derived from an EMBL/GenBank/DDBJ whole genome shotgun (WGS) entry which is preliminary data.</text>
</comment>
<organism evidence="2 3">
    <name type="scientific">Aerosakkonema funiforme FACHB-1375</name>
    <dbReference type="NCBI Taxonomy" id="2949571"/>
    <lineage>
        <taxon>Bacteria</taxon>
        <taxon>Bacillati</taxon>
        <taxon>Cyanobacteriota</taxon>
        <taxon>Cyanophyceae</taxon>
        <taxon>Oscillatoriophycideae</taxon>
        <taxon>Aerosakkonematales</taxon>
        <taxon>Aerosakkonemataceae</taxon>
        <taxon>Aerosakkonema</taxon>
    </lineage>
</organism>
<name>A0A926ZE84_9CYAN</name>
<keyword evidence="1" id="KW-1133">Transmembrane helix</keyword>
<keyword evidence="3" id="KW-1185">Reference proteome</keyword>
<keyword evidence="1" id="KW-0812">Transmembrane</keyword>
<gene>
    <name evidence="2" type="ORF">H6G03_01510</name>
</gene>
<feature type="transmembrane region" description="Helical" evidence="1">
    <location>
        <begin position="70"/>
        <end position="92"/>
    </location>
</feature>
<reference evidence="2" key="2">
    <citation type="submission" date="2020-08" db="EMBL/GenBank/DDBJ databases">
        <authorList>
            <person name="Chen M."/>
            <person name="Teng W."/>
            <person name="Zhao L."/>
            <person name="Hu C."/>
            <person name="Zhou Y."/>
            <person name="Han B."/>
            <person name="Song L."/>
            <person name="Shu W."/>
        </authorList>
    </citation>
    <scope>NUCLEOTIDE SEQUENCE</scope>
    <source>
        <strain evidence="2">FACHB-1375</strain>
    </source>
</reference>
<reference evidence="2" key="1">
    <citation type="journal article" date="2015" name="ISME J.">
        <title>Draft Genome Sequence of Streptomyces incarnatus NRRL8089, which Produces the Nucleoside Antibiotic Sinefungin.</title>
        <authorList>
            <person name="Oshima K."/>
            <person name="Hattori M."/>
            <person name="Shimizu H."/>
            <person name="Fukuda K."/>
            <person name="Nemoto M."/>
            <person name="Inagaki K."/>
            <person name="Tamura T."/>
        </authorList>
    </citation>
    <scope>NUCLEOTIDE SEQUENCE</scope>
    <source>
        <strain evidence="2">FACHB-1375</strain>
    </source>
</reference>
<feature type="transmembrane region" description="Helical" evidence="1">
    <location>
        <begin position="29"/>
        <end position="50"/>
    </location>
</feature>
<dbReference type="EMBL" id="JACJPW010000002">
    <property type="protein sequence ID" value="MBD2179798.1"/>
    <property type="molecule type" value="Genomic_DNA"/>
</dbReference>
<protein>
    <submittedName>
        <fullName evidence="2">Uncharacterized protein</fullName>
    </submittedName>
</protein>
<dbReference type="RefSeq" id="WP_190461348.1">
    <property type="nucleotide sequence ID" value="NZ_JACJPW010000002.1"/>
</dbReference>
<feature type="transmembrane region" description="Helical" evidence="1">
    <location>
        <begin position="202"/>
        <end position="225"/>
    </location>
</feature>